<organism evidence="1 2">
    <name type="scientific">Candidatus Falkowbacteria bacterium CG10_big_fil_rev_8_21_14_0_10_39_11</name>
    <dbReference type="NCBI Taxonomy" id="1974565"/>
    <lineage>
        <taxon>Bacteria</taxon>
        <taxon>Candidatus Falkowiibacteriota</taxon>
    </lineage>
</organism>
<dbReference type="Proteomes" id="UP000229901">
    <property type="component" value="Unassembled WGS sequence"/>
</dbReference>
<dbReference type="InterPro" id="IPR029024">
    <property type="entry name" value="TerB-like"/>
</dbReference>
<dbReference type="AlphaFoldDB" id="A0A2H0V470"/>
<accession>A0A2H0V470</accession>
<evidence type="ECO:0000313" key="1">
    <source>
        <dbReference type="EMBL" id="PIR93855.1"/>
    </source>
</evidence>
<protein>
    <submittedName>
        <fullName evidence="1">Uncharacterized protein</fullName>
    </submittedName>
</protein>
<comment type="caution">
    <text evidence="1">The sequence shown here is derived from an EMBL/GenBank/DDBJ whole genome shotgun (WGS) entry which is preliminary data.</text>
</comment>
<proteinExistence type="predicted"/>
<dbReference type="SUPFAM" id="SSF158682">
    <property type="entry name" value="TerB-like"/>
    <property type="match status" value="1"/>
</dbReference>
<evidence type="ECO:0000313" key="2">
    <source>
        <dbReference type="Proteomes" id="UP000229901"/>
    </source>
</evidence>
<dbReference type="EMBL" id="PFAP01000033">
    <property type="protein sequence ID" value="PIR93855.1"/>
    <property type="molecule type" value="Genomic_DNA"/>
</dbReference>
<gene>
    <name evidence="1" type="ORF">COT97_04380</name>
</gene>
<sequence>MSIFQTIVNKYKDAKQKSLNKKDFKQALLRAVNDGKITKEEIDELDKKKSELGLTDEDVKGMRAEIFASAFSATKEDQQVTKDEEQELEKIQKFLGLADDEIQHNKKELARLRLLNEIQQGNMPTVQVTNLIMQKGEKAYWIEPATLAEEKVLRRKYEGGSQGMSFRVMKGVSYRVGGHRGHITSETGVVAVSSGELIITSKRAVFRGDNKSFAVKLDKILDIQLFTNGLQFSENNRSKPRLIKFAQQGNHDIIGAVLSYAINHYGDKE</sequence>
<name>A0A2H0V470_9BACT</name>
<reference evidence="2" key="1">
    <citation type="submission" date="2017-09" db="EMBL/GenBank/DDBJ databases">
        <title>Depth-based differentiation of microbial function through sediment-hosted aquifers and enrichment of novel symbionts in the deep terrestrial subsurface.</title>
        <authorList>
            <person name="Probst A.J."/>
            <person name="Ladd B."/>
            <person name="Jarett J.K."/>
            <person name="Geller-Mcgrath D.E."/>
            <person name="Sieber C.M.K."/>
            <person name="Emerson J.B."/>
            <person name="Anantharaman K."/>
            <person name="Thomas B.C."/>
            <person name="Malmstrom R."/>
            <person name="Stieglmeier M."/>
            <person name="Klingl A."/>
            <person name="Woyke T."/>
            <person name="Ryan C.M."/>
            <person name="Banfield J.F."/>
        </authorList>
    </citation>
    <scope>NUCLEOTIDE SEQUENCE [LARGE SCALE GENOMIC DNA]</scope>
</reference>